<evidence type="ECO:0008006" key="4">
    <source>
        <dbReference type="Google" id="ProtNLM"/>
    </source>
</evidence>
<reference evidence="2 3" key="1">
    <citation type="submission" date="2023-11" db="EMBL/GenBank/DDBJ databases">
        <title>Halocaridina rubra genome assembly.</title>
        <authorList>
            <person name="Smith C."/>
        </authorList>
    </citation>
    <scope>NUCLEOTIDE SEQUENCE [LARGE SCALE GENOMIC DNA]</scope>
    <source>
        <strain evidence="2">EP-1</strain>
        <tissue evidence="2">Whole</tissue>
    </source>
</reference>
<dbReference type="EMBL" id="JAXCGZ010000239">
    <property type="protein sequence ID" value="KAK7086346.1"/>
    <property type="molecule type" value="Genomic_DNA"/>
</dbReference>
<dbReference type="Proteomes" id="UP001381693">
    <property type="component" value="Unassembled WGS sequence"/>
</dbReference>
<evidence type="ECO:0000313" key="2">
    <source>
        <dbReference type="EMBL" id="KAK7086346.1"/>
    </source>
</evidence>
<comment type="caution">
    <text evidence="2">The sequence shown here is derived from an EMBL/GenBank/DDBJ whole genome shotgun (WGS) entry which is preliminary data.</text>
</comment>
<feature type="region of interest" description="Disordered" evidence="1">
    <location>
        <begin position="1"/>
        <end position="184"/>
    </location>
</feature>
<gene>
    <name evidence="2" type="ORF">SK128_014799</name>
</gene>
<feature type="compositionally biased region" description="Pro residues" evidence="1">
    <location>
        <begin position="102"/>
        <end position="112"/>
    </location>
</feature>
<evidence type="ECO:0000256" key="1">
    <source>
        <dbReference type="SAM" id="MobiDB-lite"/>
    </source>
</evidence>
<feature type="compositionally biased region" description="Low complexity" evidence="1">
    <location>
        <begin position="90"/>
        <end position="99"/>
    </location>
</feature>
<sequence length="198" mass="20679">MVVVDGDLKLPNVPGQAPYPVGPPGAYNIPPGMHNYAPSGPPPPPDPSADAGPLPDKISNNFQNVSGAGSGTGQWDELMGIDNSPPPPYSSYIPSGHSHNMVPPPNAPPPSVPGNARPHFPPDVGPGAGNLKNDDQPKPAPRSKFGDGSPDFAMPDLPSVPDLPNVPGGNTLPDPNDTKDDIDFDDLTKRFEELKKKK</sequence>
<evidence type="ECO:0000313" key="3">
    <source>
        <dbReference type="Proteomes" id="UP001381693"/>
    </source>
</evidence>
<organism evidence="2 3">
    <name type="scientific">Halocaridina rubra</name>
    <name type="common">Hawaiian red shrimp</name>
    <dbReference type="NCBI Taxonomy" id="373956"/>
    <lineage>
        <taxon>Eukaryota</taxon>
        <taxon>Metazoa</taxon>
        <taxon>Ecdysozoa</taxon>
        <taxon>Arthropoda</taxon>
        <taxon>Crustacea</taxon>
        <taxon>Multicrustacea</taxon>
        <taxon>Malacostraca</taxon>
        <taxon>Eumalacostraca</taxon>
        <taxon>Eucarida</taxon>
        <taxon>Decapoda</taxon>
        <taxon>Pleocyemata</taxon>
        <taxon>Caridea</taxon>
        <taxon>Atyoidea</taxon>
        <taxon>Atyidae</taxon>
        <taxon>Halocaridina</taxon>
    </lineage>
</organism>
<accession>A0AAN9AGB5</accession>
<dbReference type="AlphaFoldDB" id="A0AAN9AGB5"/>
<proteinExistence type="predicted"/>
<keyword evidence="3" id="KW-1185">Reference proteome</keyword>
<feature type="compositionally biased region" description="Polar residues" evidence="1">
    <location>
        <begin position="58"/>
        <end position="67"/>
    </location>
</feature>
<name>A0AAN9AGB5_HALRR</name>
<protein>
    <recommendedName>
        <fullName evidence="4">IST1 homolog</fullName>
    </recommendedName>
</protein>